<comment type="caution">
    <text evidence="10">The sequence shown here is derived from an EMBL/GenBank/DDBJ whole genome shotgun (WGS) entry which is preliminary data.</text>
</comment>
<sequence>MLLLEQLINGICTGAIYALFAVGFGIVFSTMQILNLAQGVYATYGAMITYFVLDESGLPFWLAAILGVIGAGLVAVLVDQVAFEPLRRRGVQLLGAVIASIGMWIALREVLSIATEATPVGFPPGTAPRGQISIGPIDVLQTQVLAVVCAVVVISAVYFLLHRTNVGSAIRAVGFDKRSAQITGISPQAMIIGAAMLSGAVTGLAGILMAGGQSFNFNLGDALLLQGFAAVVIGGMGDVRGSAIGGLFIGVVQTLSASYISASYQDAITFGLVLVVLLWRPTGLLGSADFQRA</sequence>
<evidence type="ECO:0000256" key="9">
    <source>
        <dbReference type="SAM" id="Phobius"/>
    </source>
</evidence>
<organism evidence="10 11">
    <name type="scientific">Nocardioides plantarum</name>
    <dbReference type="NCBI Taxonomy" id="29299"/>
    <lineage>
        <taxon>Bacteria</taxon>
        <taxon>Bacillati</taxon>
        <taxon>Actinomycetota</taxon>
        <taxon>Actinomycetes</taxon>
        <taxon>Propionibacteriales</taxon>
        <taxon>Nocardioidaceae</taxon>
        <taxon>Nocardioides</taxon>
    </lineage>
</organism>
<feature type="transmembrane region" description="Helical" evidence="9">
    <location>
        <begin position="268"/>
        <end position="288"/>
    </location>
</feature>
<evidence type="ECO:0000256" key="1">
    <source>
        <dbReference type="ARBA" id="ARBA00004651"/>
    </source>
</evidence>
<evidence type="ECO:0000256" key="2">
    <source>
        <dbReference type="ARBA" id="ARBA00022448"/>
    </source>
</evidence>
<evidence type="ECO:0000313" key="11">
    <source>
        <dbReference type="Proteomes" id="UP001589750"/>
    </source>
</evidence>
<dbReference type="PANTHER" id="PTHR11795:SF445">
    <property type="entry name" value="AMINO ACID ABC TRANSPORTER PERMEASE PROTEIN"/>
    <property type="match status" value="1"/>
</dbReference>
<reference evidence="10 11" key="1">
    <citation type="submission" date="2024-09" db="EMBL/GenBank/DDBJ databases">
        <authorList>
            <person name="Sun Q."/>
            <person name="Mori K."/>
        </authorList>
    </citation>
    <scope>NUCLEOTIDE SEQUENCE [LARGE SCALE GENOMIC DNA]</scope>
    <source>
        <strain evidence="10 11">JCM 9626</strain>
    </source>
</reference>
<proteinExistence type="inferred from homology"/>
<keyword evidence="2" id="KW-0813">Transport</keyword>
<dbReference type="CDD" id="cd06582">
    <property type="entry name" value="TM_PBP1_LivH_like"/>
    <property type="match status" value="1"/>
</dbReference>
<name>A0ABV5KJ54_9ACTN</name>
<dbReference type="InterPro" id="IPR001851">
    <property type="entry name" value="ABC_transp_permease"/>
</dbReference>
<feature type="transmembrane region" description="Helical" evidence="9">
    <location>
        <begin position="90"/>
        <end position="107"/>
    </location>
</feature>
<dbReference type="InterPro" id="IPR052157">
    <property type="entry name" value="BCAA_transport_permease"/>
</dbReference>
<comment type="similarity">
    <text evidence="8">Belongs to the binding-protein-dependent transport system permease family. LivHM subfamily.</text>
</comment>
<evidence type="ECO:0000256" key="3">
    <source>
        <dbReference type="ARBA" id="ARBA00022475"/>
    </source>
</evidence>
<dbReference type="RefSeq" id="WP_140009595.1">
    <property type="nucleotide sequence ID" value="NZ_JBHMDG010000047.1"/>
</dbReference>
<dbReference type="EMBL" id="JBHMDG010000047">
    <property type="protein sequence ID" value="MFB9315800.1"/>
    <property type="molecule type" value="Genomic_DNA"/>
</dbReference>
<evidence type="ECO:0000256" key="5">
    <source>
        <dbReference type="ARBA" id="ARBA00022970"/>
    </source>
</evidence>
<keyword evidence="11" id="KW-1185">Reference proteome</keyword>
<feature type="transmembrane region" description="Helical" evidence="9">
    <location>
        <begin position="6"/>
        <end position="26"/>
    </location>
</feature>
<dbReference type="Pfam" id="PF02653">
    <property type="entry name" value="BPD_transp_2"/>
    <property type="match status" value="1"/>
</dbReference>
<evidence type="ECO:0000256" key="6">
    <source>
        <dbReference type="ARBA" id="ARBA00022989"/>
    </source>
</evidence>
<keyword evidence="3" id="KW-1003">Cell membrane</keyword>
<feature type="transmembrane region" description="Helical" evidence="9">
    <location>
        <begin position="59"/>
        <end position="78"/>
    </location>
</feature>
<feature type="transmembrane region" description="Helical" evidence="9">
    <location>
        <begin position="143"/>
        <end position="161"/>
    </location>
</feature>
<evidence type="ECO:0000256" key="7">
    <source>
        <dbReference type="ARBA" id="ARBA00023136"/>
    </source>
</evidence>
<evidence type="ECO:0000256" key="8">
    <source>
        <dbReference type="ARBA" id="ARBA00037998"/>
    </source>
</evidence>
<protein>
    <submittedName>
        <fullName evidence="10">Branched-chain amino acid ABC transporter permease</fullName>
    </submittedName>
</protein>
<dbReference type="Proteomes" id="UP001589750">
    <property type="component" value="Unassembled WGS sequence"/>
</dbReference>
<dbReference type="PANTHER" id="PTHR11795">
    <property type="entry name" value="BRANCHED-CHAIN AMINO ACID TRANSPORT SYSTEM PERMEASE PROTEIN LIVH"/>
    <property type="match status" value="1"/>
</dbReference>
<evidence type="ECO:0000256" key="4">
    <source>
        <dbReference type="ARBA" id="ARBA00022692"/>
    </source>
</evidence>
<keyword evidence="7 9" id="KW-0472">Membrane</keyword>
<evidence type="ECO:0000313" key="10">
    <source>
        <dbReference type="EMBL" id="MFB9315800.1"/>
    </source>
</evidence>
<keyword evidence="4 9" id="KW-0812">Transmembrane</keyword>
<keyword evidence="6 9" id="KW-1133">Transmembrane helix</keyword>
<comment type="subcellular location">
    <subcellularLocation>
        <location evidence="1">Cell membrane</location>
        <topology evidence="1">Multi-pass membrane protein</topology>
    </subcellularLocation>
</comment>
<feature type="transmembrane region" description="Helical" evidence="9">
    <location>
        <begin position="189"/>
        <end position="211"/>
    </location>
</feature>
<accession>A0ABV5KJ54</accession>
<gene>
    <name evidence="10" type="ORF">ACFFRI_22340</name>
</gene>
<keyword evidence="5" id="KW-0029">Amino-acid transport</keyword>